<protein>
    <submittedName>
        <fullName evidence="2">Uncharacterized protein</fullName>
    </submittedName>
</protein>
<gene>
    <name evidence="2" type="ORF">KIN20_035865</name>
</gene>
<feature type="transmembrane region" description="Helical" evidence="1">
    <location>
        <begin position="96"/>
        <end position="115"/>
    </location>
</feature>
<feature type="transmembrane region" description="Helical" evidence="1">
    <location>
        <begin position="6"/>
        <end position="24"/>
    </location>
</feature>
<proteinExistence type="predicted"/>
<evidence type="ECO:0000313" key="3">
    <source>
        <dbReference type="Proteomes" id="UP001196413"/>
    </source>
</evidence>
<dbReference type="EMBL" id="JAHQIW010007293">
    <property type="protein sequence ID" value="KAJ1373464.1"/>
    <property type="molecule type" value="Genomic_DNA"/>
</dbReference>
<sequence length="149" mass="17355">MDIAMLPLTILVVVVCYLILRHHFISHRYSKQTKRLQGRLSKSILGQLAFITLLTLLRHLMDFVQYFFKNWFSVSTAVICRIHSCYHAVAKIFFDWYEVILGLMIRWSIVGLLNAKPNQTKVLPLVTLQNSQQPATIFDLICAYTIKRI</sequence>
<keyword evidence="3" id="KW-1185">Reference proteome</keyword>
<feature type="transmembrane region" description="Helical" evidence="1">
    <location>
        <begin position="44"/>
        <end position="61"/>
    </location>
</feature>
<keyword evidence="1" id="KW-0472">Membrane</keyword>
<dbReference type="Proteomes" id="UP001196413">
    <property type="component" value="Unassembled WGS sequence"/>
</dbReference>
<accession>A0AAD5RC31</accession>
<comment type="caution">
    <text evidence="2">The sequence shown here is derived from an EMBL/GenBank/DDBJ whole genome shotgun (WGS) entry which is preliminary data.</text>
</comment>
<dbReference type="AlphaFoldDB" id="A0AAD5RC31"/>
<evidence type="ECO:0000256" key="1">
    <source>
        <dbReference type="SAM" id="Phobius"/>
    </source>
</evidence>
<keyword evidence="1" id="KW-1133">Transmembrane helix</keyword>
<keyword evidence="1" id="KW-0812">Transmembrane</keyword>
<name>A0AAD5RC31_PARTN</name>
<evidence type="ECO:0000313" key="2">
    <source>
        <dbReference type="EMBL" id="KAJ1373464.1"/>
    </source>
</evidence>
<reference evidence="2" key="1">
    <citation type="submission" date="2021-06" db="EMBL/GenBank/DDBJ databases">
        <title>Parelaphostrongylus tenuis whole genome reference sequence.</title>
        <authorList>
            <person name="Garwood T.J."/>
            <person name="Larsen P.A."/>
            <person name="Fountain-Jones N.M."/>
            <person name="Garbe J.R."/>
            <person name="Macchietto M.G."/>
            <person name="Kania S.A."/>
            <person name="Gerhold R.W."/>
            <person name="Richards J.E."/>
            <person name="Wolf T.M."/>
        </authorList>
    </citation>
    <scope>NUCLEOTIDE SEQUENCE</scope>
    <source>
        <strain evidence="2">MNPRO001-30</strain>
        <tissue evidence="2">Meninges</tissue>
    </source>
</reference>
<organism evidence="2 3">
    <name type="scientific">Parelaphostrongylus tenuis</name>
    <name type="common">Meningeal worm</name>
    <dbReference type="NCBI Taxonomy" id="148309"/>
    <lineage>
        <taxon>Eukaryota</taxon>
        <taxon>Metazoa</taxon>
        <taxon>Ecdysozoa</taxon>
        <taxon>Nematoda</taxon>
        <taxon>Chromadorea</taxon>
        <taxon>Rhabditida</taxon>
        <taxon>Rhabditina</taxon>
        <taxon>Rhabditomorpha</taxon>
        <taxon>Strongyloidea</taxon>
        <taxon>Metastrongylidae</taxon>
        <taxon>Parelaphostrongylus</taxon>
    </lineage>
</organism>